<keyword evidence="2" id="KW-1185">Reference proteome</keyword>
<dbReference type="EnsemblProtists" id="PYU1_T002531">
    <property type="protein sequence ID" value="PYU1_T002531"/>
    <property type="gene ID" value="PYU1_G002528"/>
</dbReference>
<evidence type="ECO:0000313" key="2">
    <source>
        <dbReference type="Proteomes" id="UP000019132"/>
    </source>
</evidence>
<dbReference type="Proteomes" id="UP000019132">
    <property type="component" value="Unassembled WGS sequence"/>
</dbReference>
<evidence type="ECO:0000313" key="1">
    <source>
        <dbReference type="EnsemblProtists" id="PYU1_T002531"/>
    </source>
</evidence>
<protein>
    <submittedName>
        <fullName evidence="1">Uncharacterized protein</fullName>
    </submittedName>
</protein>
<name>K3WC40_GLOUD</name>
<sequence>MDWFKRIATAEKPLQRAVILNTKEDWQHLKRMKYGGIDILCLSHPSQREKLSYYIVCALVYEEEIQIFKNHEAKTSEAAAEVVEMLISTVKQSKEFKAAFKNVEELGEWSALPILMSQLSTRVDVIVPTLY</sequence>
<reference evidence="1" key="3">
    <citation type="submission" date="2014-11" db="UniProtKB">
        <authorList>
            <consortium name="EnsemblProtists"/>
        </authorList>
    </citation>
    <scope>IDENTIFICATION</scope>
    <source>
        <strain evidence="1">DAOM BR144</strain>
    </source>
</reference>
<organism evidence="1 2">
    <name type="scientific">Globisporangium ultimum (strain ATCC 200006 / CBS 805.95 / DAOM BR144)</name>
    <name type="common">Pythium ultimum</name>
    <dbReference type="NCBI Taxonomy" id="431595"/>
    <lineage>
        <taxon>Eukaryota</taxon>
        <taxon>Sar</taxon>
        <taxon>Stramenopiles</taxon>
        <taxon>Oomycota</taxon>
        <taxon>Peronosporomycetes</taxon>
        <taxon>Pythiales</taxon>
        <taxon>Pythiaceae</taxon>
        <taxon>Globisporangium</taxon>
    </lineage>
</organism>
<proteinExistence type="predicted"/>
<reference evidence="2" key="1">
    <citation type="journal article" date="2010" name="Genome Biol.">
        <title>Genome sequence of the necrotrophic plant pathogen Pythium ultimum reveals original pathogenicity mechanisms and effector repertoire.</title>
        <authorList>
            <person name="Levesque C.A."/>
            <person name="Brouwer H."/>
            <person name="Cano L."/>
            <person name="Hamilton J.P."/>
            <person name="Holt C."/>
            <person name="Huitema E."/>
            <person name="Raffaele S."/>
            <person name="Robideau G.P."/>
            <person name="Thines M."/>
            <person name="Win J."/>
            <person name="Zerillo M.M."/>
            <person name="Beakes G.W."/>
            <person name="Boore J.L."/>
            <person name="Busam D."/>
            <person name="Dumas B."/>
            <person name="Ferriera S."/>
            <person name="Fuerstenberg S.I."/>
            <person name="Gachon C.M."/>
            <person name="Gaulin E."/>
            <person name="Govers F."/>
            <person name="Grenville-Briggs L."/>
            <person name="Horner N."/>
            <person name="Hostetler J."/>
            <person name="Jiang R.H."/>
            <person name="Johnson J."/>
            <person name="Krajaejun T."/>
            <person name="Lin H."/>
            <person name="Meijer H.J."/>
            <person name="Moore B."/>
            <person name="Morris P."/>
            <person name="Phuntmart V."/>
            <person name="Puiu D."/>
            <person name="Shetty J."/>
            <person name="Stajich J.E."/>
            <person name="Tripathy S."/>
            <person name="Wawra S."/>
            <person name="van West P."/>
            <person name="Whitty B.R."/>
            <person name="Coutinho P.M."/>
            <person name="Henrissat B."/>
            <person name="Martin F."/>
            <person name="Thomas P.D."/>
            <person name="Tyler B.M."/>
            <person name="De Vries R.P."/>
            <person name="Kamoun S."/>
            <person name="Yandell M."/>
            <person name="Tisserat N."/>
            <person name="Buell C.R."/>
        </authorList>
    </citation>
    <scope>NUCLEOTIDE SEQUENCE</scope>
    <source>
        <strain evidence="2">DAOM:BR144</strain>
    </source>
</reference>
<accession>K3WC40</accession>
<dbReference type="AlphaFoldDB" id="K3WC40"/>
<reference evidence="2" key="2">
    <citation type="submission" date="2010-04" db="EMBL/GenBank/DDBJ databases">
        <authorList>
            <person name="Buell R."/>
            <person name="Hamilton J."/>
            <person name="Hostetler J."/>
        </authorList>
    </citation>
    <scope>NUCLEOTIDE SEQUENCE [LARGE SCALE GENOMIC DNA]</scope>
    <source>
        <strain evidence="2">DAOM:BR144</strain>
    </source>
</reference>
<dbReference type="HOGENOM" id="CLU_140054_0_0_1"/>
<dbReference type="VEuPathDB" id="FungiDB:PYU1_G002528"/>
<dbReference type="InParanoid" id="K3WC40"/>